<evidence type="ECO:0000313" key="3">
    <source>
        <dbReference type="Proteomes" id="UP000199301"/>
    </source>
</evidence>
<keyword evidence="3" id="KW-1185">Reference proteome</keyword>
<dbReference type="EMBL" id="FNKO01000002">
    <property type="protein sequence ID" value="SDR05750.1"/>
    <property type="molecule type" value="Genomic_DNA"/>
</dbReference>
<accession>A0A1H1FXX0</accession>
<dbReference type="Gene3D" id="3.90.25.10">
    <property type="entry name" value="UDP-galactose 4-epimerase, domain 1"/>
    <property type="match status" value="1"/>
</dbReference>
<dbReference type="SUPFAM" id="SSF51735">
    <property type="entry name" value="NAD(P)-binding Rossmann-fold domains"/>
    <property type="match status" value="1"/>
</dbReference>
<proteinExistence type="predicted"/>
<reference evidence="3" key="1">
    <citation type="submission" date="2016-10" db="EMBL/GenBank/DDBJ databases">
        <authorList>
            <person name="Varghese N."/>
            <person name="Submissions S."/>
        </authorList>
    </citation>
    <scope>NUCLEOTIDE SEQUENCE [LARGE SCALE GENOMIC DNA]</scope>
    <source>
        <strain evidence="3">DSM 45459</strain>
    </source>
</reference>
<dbReference type="InterPro" id="IPR051604">
    <property type="entry name" value="Ergot_Alk_Oxidoreductase"/>
</dbReference>
<dbReference type="InterPro" id="IPR036291">
    <property type="entry name" value="NAD(P)-bd_dom_sf"/>
</dbReference>
<dbReference type="OrthoDB" id="116343at2"/>
<gene>
    <name evidence="2" type="ORF">SAMN04489718_3303</name>
</gene>
<feature type="domain" description="NAD(P)-binding" evidence="1">
    <location>
        <begin position="7"/>
        <end position="175"/>
    </location>
</feature>
<sequence>MILVTSATGNVGGHLVRQLHESGFAVRAMTRDSSRASVPAGVEVVEGDLEAPASLGEVFDGISGFFVSGTTGDLPGLLGTASAAGVKRVVLVSSFLARTHPESAIGGGSLEAERLVRKSDLEETVLRPWEYASNVTAWAEGIRAEGAVRPPTAGLPSPVVHPADIASLAAHALTEEGHGGQTYPLTGPEELTPRDKVRALGEALGRELVCEERPDQRELERISEQAPDEATAGLMVPGVCSLRSPGVTDTVERVTGSPARSFGQWAAENAHLFR</sequence>
<dbReference type="Pfam" id="PF13460">
    <property type="entry name" value="NAD_binding_10"/>
    <property type="match status" value="1"/>
</dbReference>
<dbReference type="RefSeq" id="WP_092527854.1">
    <property type="nucleotide sequence ID" value="NZ_FNKO01000002.1"/>
</dbReference>
<evidence type="ECO:0000259" key="1">
    <source>
        <dbReference type="Pfam" id="PF13460"/>
    </source>
</evidence>
<dbReference type="Proteomes" id="UP000199301">
    <property type="component" value="Unassembled WGS sequence"/>
</dbReference>
<dbReference type="STRING" id="995062.SAMN04489718_3303"/>
<dbReference type="Gene3D" id="3.40.50.720">
    <property type="entry name" value="NAD(P)-binding Rossmann-like Domain"/>
    <property type="match status" value="1"/>
</dbReference>
<dbReference type="PANTHER" id="PTHR43162">
    <property type="match status" value="1"/>
</dbReference>
<dbReference type="PANTHER" id="PTHR43162:SF1">
    <property type="entry name" value="PRESTALK A DIFFERENTIATION PROTEIN A"/>
    <property type="match status" value="1"/>
</dbReference>
<dbReference type="InterPro" id="IPR016040">
    <property type="entry name" value="NAD(P)-bd_dom"/>
</dbReference>
<evidence type="ECO:0000313" key="2">
    <source>
        <dbReference type="EMBL" id="SDR05750.1"/>
    </source>
</evidence>
<name>A0A1H1FXX0_9ACTN</name>
<protein>
    <submittedName>
        <fullName evidence="2">Uncharacterized conserved protein YbjT, contains NAD(P)-binding and DUF2867 domains</fullName>
    </submittedName>
</protein>
<organism evidence="2 3">
    <name type="scientific">Actinopolyspora saharensis</name>
    <dbReference type="NCBI Taxonomy" id="995062"/>
    <lineage>
        <taxon>Bacteria</taxon>
        <taxon>Bacillati</taxon>
        <taxon>Actinomycetota</taxon>
        <taxon>Actinomycetes</taxon>
        <taxon>Actinopolysporales</taxon>
        <taxon>Actinopolysporaceae</taxon>
        <taxon>Actinopolyspora</taxon>
    </lineage>
</organism>
<dbReference type="AlphaFoldDB" id="A0A1H1FXX0"/>